<dbReference type="OrthoDB" id="597270at2"/>
<dbReference type="InterPro" id="IPR029044">
    <property type="entry name" value="Nucleotide-diphossugar_trans"/>
</dbReference>
<organism evidence="2 3">
    <name type="scientific">Flavobacterium seoulense</name>
    <dbReference type="NCBI Taxonomy" id="1492738"/>
    <lineage>
        <taxon>Bacteria</taxon>
        <taxon>Pseudomonadati</taxon>
        <taxon>Bacteroidota</taxon>
        <taxon>Flavobacteriia</taxon>
        <taxon>Flavobacteriales</taxon>
        <taxon>Flavobacteriaceae</taxon>
        <taxon>Flavobacterium</taxon>
    </lineage>
</organism>
<dbReference type="PANTHER" id="PTHR43685:SF2">
    <property type="entry name" value="GLYCOSYLTRANSFERASE 2-LIKE DOMAIN-CONTAINING PROTEIN"/>
    <property type="match status" value="1"/>
</dbReference>
<evidence type="ECO:0000259" key="1">
    <source>
        <dbReference type="Pfam" id="PF00535"/>
    </source>
</evidence>
<keyword evidence="3" id="KW-1185">Reference proteome</keyword>
<dbReference type="Gene3D" id="3.90.550.10">
    <property type="entry name" value="Spore Coat Polysaccharide Biosynthesis Protein SpsA, Chain A"/>
    <property type="match status" value="1"/>
</dbReference>
<feature type="domain" description="Glycosyltransferase 2-like" evidence="1">
    <location>
        <begin position="9"/>
        <end position="151"/>
    </location>
</feature>
<evidence type="ECO:0000313" key="3">
    <source>
        <dbReference type="Proteomes" id="UP000027064"/>
    </source>
</evidence>
<dbReference type="Proteomes" id="UP000027064">
    <property type="component" value="Unassembled WGS sequence"/>
</dbReference>
<dbReference type="InterPro" id="IPR001173">
    <property type="entry name" value="Glyco_trans_2-like"/>
</dbReference>
<comment type="caution">
    <text evidence="2">The sequence shown here is derived from an EMBL/GenBank/DDBJ whole genome shotgun (WGS) entry which is preliminary data.</text>
</comment>
<evidence type="ECO:0000313" key="2">
    <source>
        <dbReference type="EMBL" id="KDN53957.1"/>
    </source>
</evidence>
<dbReference type="PANTHER" id="PTHR43685">
    <property type="entry name" value="GLYCOSYLTRANSFERASE"/>
    <property type="match status" value="1"/>
</dbReference>
<dbReference type="RefSeq" id="WP_051627618.1">
    <property type="nucleotide sequence ID" value="NZ_JNCA01000030.1"/>
</dbReference>
<dbReference type="PATRIC" id="fig|1492738.3.peg.2883"/>
<sequence>MNNISPLFSIVIPTYNRSSDLVRCLNSLVSQTFKDFEVIVCDNASTDNTKEVIEEYEKLLNLKYLFLTENSGGPAKPRNVGAASANGDWVCFLDSDDWYLDTKLEYVSKVDLEEVDFIYHDLNIIQNGKLLKKMKSRSLNEKEAYYDLLFGSYGIPTSSVCIRKKIFLESVGFAEQKELIGLEDYHLWIELAKVGTRFKYIPLALGNYFLGNENLSLNDESRITRYRFLFQKYIDSEKNEKGKKKISATMNYHIGWINCNKGSFRKSFSFLWYSLCYGSFSIKLATGRIVIKSLLSNIK</sequence>
<proteinExistence type="predicted"/>
<dbReference type="SUPFAM" id="SSF53448">
    <property type="entry name" value="Nucleotide-diphospho-sugar transferases"/>
    <property type="match status" value="1"/>
</dbReference>
<dbReference type="eggNOG" id="COG0463">
    <property type="taxonomic scope" value="Bacteria"/>
</dbReference>
<dbReference type="STRING" id="1492738.FEM21_28950"/>
<dbReference type="AlphaFoldDB" id="A0A066WIY1"/>
<name>A0A066WIY1_9FLAO</name>
<protein>
    <recommendedName>
        <fullName evidence="1">Glycosyltransferase 2-like domain-containing protein</fullName>
    </recommendedName>
</protein>
<dbReference type="InterPro" id="IPR050834">
    <property type="entry name" value="Glycosyltransf_2"/>
</dbReference>
<accession>A0A066WIY1</accession>
<dbReference type="EMBL" id="JNCA01000030">
    <property type="protein sequence ID" value="KDN53957.1"/>
    <property type="molecule type" value="Genomic_DNA"/>
</dbReference>
<dbReference type="Pfam" id="PF00535">
    <property type="entry name" value="Glycos_transf_2"/>
    <property type="match status" value="1"/>
</dbReference>
<gene>
    <name evidence="2" type="ORF">FEM21_28950</name>
</gene>
<reference evidence="2 3" key="1">
    <citation type="submission" date="2014-05" db="EMBL/GenBank/DDBJ databases">
        <title>Genome Sequence of Flavobacterium sp. EM1321.</title>
        <authorList>
            <person name="Shin S.-K."/>
            <person name="Yi H."/>
        </authorList>
    </citation>
    <scope>NUCLEOTIDE SEQUENCE [LARGE SCALE GENOMIC DNA]</scope>
    <source>
        <strain evidence="2 3">EM1321</strain>
    </source>
</reference>